<dbReference type="EMBL" id="MKGI01000076">
    <property type="protein sequence ID" value="OEL10566.1"/>
    <property type="molecule type" value="Genomic_DNA"/>
</dbReference>
<proteinExistence type="predicted"/>
<organism evidence="2 3">
    <name type="scientific">Cloacibacterium normanense</name>
    <dbReference type="NCBI Taxonomy" id="237258"/>
    <lineage>
        <taxon>Bacteria</taxon>
        <taxon>Pseudomonadati</taxon>
        <taxon>Bacteroidota</taxon>
        <taxon>Flavobacteriia</taxon>
        <taxon>Flavobacteriales</taxon>
        <taxon>Weeksellaceae</taxon>
    </lineage>
</organism>
<dbReference type="PROSITE" id="PS51186">
    <property type="entry name" value="GNAT"/>
    <property type="match status" value="1"/>
</dbReference>
<dbReference type="InterPro" id="IPR051531">
    <property type="entry name" value="N-acetyltransferase"/>
</dbReference>
<dbReference type="PATRIC" id="fig|237258.4.peg.571"/>
<dbReference type="InterPro" id="IPR000182">
    <property type="entry name" value="GNAT_dom"/>
</dbReference>
<comment type="caution">
    <text evidence="2">The sequence shown here is derived from an EMBL/GenBank/DDBJ whole genome shotgun (WGS) entry which is preliminary data.</text>
</comment>
<dbReference type="PANTHER" id="PTHR43792">
    <property type="entry name" value="GNAT FAMILY, PUTATIVE (AFU_ORTHOLOGUE AFUA_3G00765)-RELATED-RELATED"/>
    <property type="match status" value="1"/>
</dbReference>
<dbReference type="RefSeq" id="WP_069799802.1">
    <property type="nucleotide sequence ID" value="NZ_CP034157.1"/>
</dbReference>
<dbReference type="PANTHER" id="PTHR43792:SF1">
    <property type="entry name" value="N-ACETYLTRANSFERASE DOMAIN-CONTAINING PROTEIN"/>
    <property type="match status" value="1"/>
</dbReference>
<dbReference type="GO" id="GO:0016747">
    <property type="term" value="F:acyltransferase activity, transferring groups other than amino-acyl groups"/>
    <property type="evidence" value="ECO:0007669"/>
    <property type="project" value="InterPro"/>
</dbReference>
<keyword evidence="3" id="KW-1185">Reference proteome</keyword>
<dbReference type="InterPro" id="IPR016181">
    <property type="entry name" value="Acyl_CoA_acyltransferase"/>
</dbReference>
<evidence type="ECO:0000313" key="3">
    <source>
        <dbReference type="Proteomes" id="UP000095601"/>
    </source>
</evidence>
<sequence>MKTYETERLLLKPTDLEDAEFILQLLNSESFIKYIGDRNVRTIEDAENYIRNRCFLQYERLGYGSFTVILKEDSSKMGTCGVYARENTDNAPDIGFAFLPEFEGKGYGYESANFMKNLVKNDFNITKLGGITVEYNHASRKLLEKLGLKFQKKFFMDDDPEELLYFEADI</sequence>
<reference evidence="2 3" key="1">
    <citation type="submission" date="2016-09" db="EMBL/GenBank/DDBJ databases">
        <authorList>
            <person name="Capua I."/>
            <person name="De Benedictis P."/>
            <person name="Joannis T."/>
            <person name="Lombin L.H."/>
            <person name="Cattoli G."/>
        </authorList>
    </citation>
    <scope>NUCLEOTIDE SEQUENCE [LARGE SCALE GENOMIC DNA]</scope>
    <source>
        <strain evidence="2 3">NRS-1</strain>
    </source>
</reference>
<accession>A0A1E5UCB7</accession>
<evidence type="ECO:0000313" key="2">
    <source>
        <dbReference type="EMBL" id="OEL10566.1"/>
    </source>
</evidence>
<protein>
    <submittedName>
        <fullName evidence="2">Acetyltransferase family protein</fullName>
    </submittedName>
</protein>
<name>A0A1E5UCB7_9FLAO</name>
<dbReference type="SUPFAM" id="SSF55729">
    <property type="entry name" value="Acyl-CoA N-acyltransferases (Nat)"/>
    <property type="match status" value="1"/>
</dbReference>
<evidence type="ECO:0000259" key="1">
    <source>
        <dbReference type="PROSITE" id="PS51186"/>
    </source>
</evidence>
<dbReference type="OrthoDB" id="9798081at2"/>
<dbReference type="STRING" id="237258.SAMN04489756_10490"/>
<dbReference type="Pfam" id="PF13302">
    <property type="entry name" value="Acetyltransf_3"/>
    <property type="match status" value="1"/>
</dbReference>
<dbReference type="AlphaFoldDB" id="A0A1E5UCB7"/>
<dbReference type="KEGG" id="cnr:EB819_11420"/>
<gene>
    <name evidence="2" type="ORF">BHF72_0389</name>
</gene>
<feature type="domain" description="N-acetyltransferase" evidence="1">
    <location>
        <begin position="9"/>
        <end position="170"/>
    </location>
</feature>
<dbReference type="Proteomes" id="UP000095601">
    <property type="component" value="Unassembled WGS sequence"/>
</dbReference>
<dbReference type="Gene3D" id="3.40.630.30">
    <property type="match status" value="1"/>
</dbReference>
<keyword evidence="2" id="KW-0808">Transferase</keyword>